<evidence type="ECO:0000313" key="2">
    <source>
        <dbReference type="Proteomes" id="UP000019486"/>
    </source>
</evidence>
<sequence length="116" mass="12907">MKPANVSVVRSIPDVVEALTAPIANHHLVLVIDAANGDIAIILEEHTLERLSAPETRDWRVLTFMVLVALRVEAIADRIDQVLPHDLQALELLDPYGLLVHDHRQTDLDMRVAIIA</sequence>
<protein>
    <submittedName>
        <fullName evidence="1">Uncharacterized protein</fullName>
    </submittedName>
</protein>
<dbReference type="STRING" id="1385369.N825_00955"/>
<proteinExistence type="predicted"/>
<accession>W9HFY6</accession>
<keyword evidence="2" id="KW-1185">Reference proteome</keyword>
<organism evidence="1 2">
    <name type="scientific">Skermanella stibiiresistens SB22</name>
    <dbReference type="NCBI Taxonomy" id="1385369"/>
    <lineage>
        <taxon>Bacteria</taxon>
        <taxon>Pseudomonadati</taxon>
        <taxon>Pseudomonadota</taxon>
        <taxon>Alphaproteobacteria</taxon>
        <taxon>Rhodospirillales</taxon>
        <taxon>Azospirillaceae</taxon>
        <taxon>Skermanella</taxon>
    </lineage>
</organism>
<name>W9HFY6_9PROT</name>
<reference evidence="1 2" key="1">
    <citation type="submission" date="2013-08" db="EMBL/GenBank/DDBJ databases">
        <title>The genome sequence of Skermanella stibiiresistens.</title>
        <authorList>
            <person name="Zhu W."/>
            <person name="Wang G."/>
        </authorList>
    </citation>
    <scope>NUCLEOTIDE SEQUENCE [LARGE SCALE GENOMIC DNA]</scope>
    <source>
        <strain evidence="1 2">SB22</strain>
    </source>
</reference>
<evidence type="ECO:0000313" key="1">
    <source>
        <dbReference type="EMBL" id="EWY42818.1"/>
    </source>
</evidence>
<dbReference type="AlphaFoldDB" id="W9HFY6"/>
<comment type="caution">
    <text evidence="1">The sequence shown here is derived from an EMBL/GenBank/DDBJ whole genome shotgun (WGS) entry which is preliminary data.</text>
</comment>
<dbReference type="EMBL" id="AVFL01000001">
    <property type="protein sequence ID" value="EWY42818.1"/>
    <property type="molecule type" value="Genomic_DNA"/>
</dbReference>
<dbReference type="Proteomes" id="UP000019486">
    <property type="component" value="Unassembled WGS sequence"/>
</dbReference>
<gene>
    <name evidence="1" type="ORF">N825_00955</name>
</gene>